<name>A0AA41C078_PEDPE</name>
<dbReference type="EMBL" id="JADOFV010000003">
    <property type="protein sequence ID" value="MBF7127255.1"/>
    <property type="molecule type" value="Genomic_DNA"/>
</dbReference>
<comment type="caution">
    <text evidence="1">The sequence shown here is derived from an EMBL/GenBank/DDBJ whole genome shotgun (WGS) entry which is preliminary data.</text>
</comment>
<dbReference type="Proteomes" id="UP000743107">
    <property type="component" value="Unassembled WGS sequence"/>
</dbReference>
<accession>A0AA41C078</accession>
<proteinExistence type="predicted"/>
<dbReference type="RefSeq" id="WP_195751929.1">
    <property type="nucleotide sequence ID" value="NZ_JADOFV010000003.1"/>
</dbReference>
<evidence type="ECO:0000313" key="1">
    <source>
        <dbReference type="EMBL" id="MBF7127255.1"/>
    </source>
</evidence>
<reference evidence="1" key="1">
    <citation type="submission" date="2020-11" db="EMBL/GenBank/DDBJ databases">
        <title>Antibiotic susceptibility profiles of Pediococcus pentosaceus from various origins and their implications for the safety assessment of strains with food-technology applications.</title>
        <authorList>
            <person name="Shani N."/>
            <person name="Oberhaensli S."/>
            <person name="Arias E."/>
        </authorList>
    </citation>
    <scope>NUCLEOTIDE SEQUENCE</scope>
    <source>
        <strain evidence="1">FAM 19164</strain>
    </source>
</reference>
<dbReference type="AlphaFoldDB" id="A0AA41C078"/>
<evidence type="ECO:0000313" key="2">
    <source>
        <dbReference type="Proteomes" id="UP000743107"/>
    </source>
</evidence>
<sequence length="100" mass="11209">MNKVKAVELLHELSMYKVMGTADVPGLQSKYKFPNGFGASLIYTPVSYDLELAVLDFRDDPDGTITYDTPIANDVLGYLSWPKAVEYLIQIKDSKCEVNE</sequence>
<gene>
    <name evidence="1" type="ORF">ITQ97_05485</name>
</gene>
<organism evidence="1 2">
    <name type="scientific">Pediococcus pentosaceus</name>
    <dbReference type="NCBI Taxonomy" id="1255"/>
    <lineage>
        <taxon>Bacteria</taxon>
        <taxon>Bacillati</taxon>
        <taxon>Bacillota</taxon>
        <taxon>Bacilli</taxon>
        <taxon>Lactobacillales</taxon>
        <taxon>Lactobacillaceae</taxon>
        <taxon>Pediococcus</taxon>
    </lineage>
</organism>
<protein>
    <submittedName>
        <fullName evidence="1">Uncharacterized protein</fullName>
    </submittedName>
</protein>